<dbReference type="CDD" id="cd03224">
    <property type="entry name" value="ABC_TM1139_LivF_branched"/>
    <property type="match status" value="1"/>
</dbReference>
<dbReference type="Pfam" id="PF00005">
    <property type="entry name" value="ABC_tran"/>
    <property type="match status" value="1"/>
</dbReference>
<dbReference type="NCBIfam" id="TIGR03410">
    <property type="entry name" value="urea_trans_UrtE"/>
    <property type="match status" value="1"/>
</dbReference>
<evidence type="ECO:0000256" key="5">
    <source>
        <dbReference type="ARBA" id="ARBA00022970"/>
    </source>
</evidence>
<dbReference type="Proteomes" id="UP000830167">
    <property type="component" value="Chromosome"/>
</dbReference>
<evidence type="ECO:0000313" key="8">
    <source>
        <dbReference type="Proteomes" id="UP000830167"/>
    </source>
</evidence>
<reference evidence="7" key="1">
    <citation type="submission" date="2021-12" db="EMBL/GenBank/DDBJ databases">
        <title>Alicyclobacillaceae gen. nov., sp. nov., isolated from chalcocite enrichment system.</title>
        <authorList>
            <person name="Jiang Z."/>
        </authorList>
    </citation>
    <scope>NUCLEOTIDE SEQUENCE</scope>
    <source>
        <strain evidence="7">MYW30-H2</strain>
    </source>
</reference>
<protein>
    <submittedName>
        <fullName evidence="7">Urea ABC transporter ATP-binding subunit UrtE</fullName>
    </submittedName>
</protein>
<dbReference type="GO" id="GO:0005524">
    <property type="term" value="F:ATP binding"/>
    <property type="evidence" value="ECO:0007669"/>
    <property type="project" value="UniProtKB-KW"/>
</dbReference>
<keyword evidence="5" id="KW-0029">Amino-acid transport</keyword>
<evidence type="ECO:0000259" key="6">
    <source>
        <dbReference type="PROSITE" id="PS50893"/>
    </source>
</evidence>
<dbReference type="InterPro" id="IPR003439">
    <property type="entry name" value="ABC_transporter-like_ATP-bd"/>
</dbReference>
<keyword evidence="8" id="KW-1185">Reference proteome</keyword>
<evidence type="ECO:0000256" key="4">
    <source>
        <dbReference type="ARBA" id="ARBA00022840"/>
    </source>
</evidence>
<dbReference type="InterPro" id="IPR003593">
    <property type="entry name" value="AAA+_ATPase"/>
</dbReference>
<keyword evidence="2" id="KW-0813">Transport</keyword>
<accession>A0ABY4CEA2</accession>
<evidence type="ECO:0000313" key="7">
    <source>
        <dbReference type="EMBL" id="UOF88847.1"/>
    </source>
</evidence>
<dbReference type="InterPro" id="IPR052156">
    <property type="entry name" value="BCAA_Transport_ATP-bd_LivF"/>
</dbReference>
<sequence length="236" mass="26361">MLQVENLEVCYGQSAVLRDVSMSVAKGAVTCLLGRNGVGKTTLIKTIMGLLKARRGNIFWNEREINRLLPEERARMGIGYVPQGREIFPFLTVEENLLLGLEVLKHSKERKNNKSIPDFIYELFPVLRQMLSRKGGSLSGGQQQQLAIARALVGNPSLLLLDEPREGVQPSIVLEIEQAIRIVKQQKETGIVLVEQSVEFAMEVADSYFVLEKGEMIESGTTEDMNLATLQEYIAI</sequence>
<dbReference type="SUPFAM" id="SSF52540">
    <property type="entry name" value="P-loop containing nucleoside triphosphate hydrolases"/>
    <property type="match status" value="1"/>
</dbReference>
<gene>
    <name evidence="7" type="primary">urtE</name>
    <name evidence="7" type="ORF">LSG31_12940</name>
</gene>
<keyword evidence="3" id="KW-0547">Nucleotide-binding</keyword>
<proteinExistence type="inferred from homology"/>
<organism evidence="7 8">
    <name type="scientific">Fodinisporobacter ferrooxydans</name>
    <dbReference type="NCBI Taxonomy" id="2901836"/>
    <lineage>
        <taxon>Bacteria</taxon>
        <taxon>Bacillati</taxon>
        <taxon>Bacillota</taxon>
        <taxon>Bacilli</taxon>
        <taxon>Bacillales</taxon>
        <taxon>Alicyclobacillaceae</taxon>
        <taxon>Fodinisporobacter</taxon>
    </lineage>
</organism>
<dbReference type="PANTHER" id="PTHR43820:SF5">
    <property type="entry name" value="HIGH-AFFINITY BRANCHED-CHAIN AMINO ACID TRANSPORT ATP-BINDING PROTEIN"/>
    <property type="match status" value="1"/>
</dbReference>
<feature type="domain" description="ABC transporter" evidence="6">
    <location>
        <begin position="2"/>
        <end position="236"/>
    </location>
</feature>
<evidence type="ECO:0000256" key="1">
    <source>
        <dbReference type="ARBA" id="ARBA00005417"/>
    </source>
</evidence>
<keyword evidence="4 7" id="KW-0067">ATP-binding</keyword>
<dbReference type="RefSeq" id="WP_347435527.1">
    <property type="nucleotide sequence ID" value="NZ_CP089291.1"/>
</dbReference>
<dbReference type="SMART" id="SM00382">
    <property type="entry name" value="AAA"/>
    <property type="match status" value="1"/>
</dbReference>
<evidence type="ECO:0000256" key="3">
    <source>
        <dbReference type="ARBA" id="ARBA00022741"/>
    </source>
</evidence>
<dbReference type="InterPro" id="IPR017780">
    <property type="entry name" value="ABC_transptr_urea_ATP-bd_UrtE"/>
</dbReference>
<dbReference type="PANTHER" id="PTHR43820">
    <property type="entry name" value="HIGH-AFFINITY BRANCHED-CHAIN AMINO ACID TRANSPORT ATP-BINDING PROTEIN LIVF"/>
    <property type="match status" value="1"/>
</dbReference>
<dbReference type="Gene3D" id="3.40.50.300">
    <property type="entry name" value="P-loop containing nucleotide triphosphate hydrolases"/>
    <property type="match status" value="1"/>
</dbReference>
<evidence type="ECO:0000256" key="2">
    <source>
        <dbReference type="ARBA" id="ARBA00022448"/>
    </source>
</evidence>
<name>A0ABY4CEA2_9BACL</name>
<dbReference type="EMBL" id="CP089291">
    <property type="protein sequence ID" value="UOF88847.1"/>
    <property type="molecule type" value="Genomic_DNA"/>
</dbReference>
<dbReference type="PROSITE" id="PS50893">
    <property type="entry name" value="ABC_TRANSPORTER_2"/>
    <property type="match status" value="1"/>
</dbReference>
<comment type="similarity">
    <text evidence="1">Belongs to the ABC transporter superfamily.</text>
</comment>
<dbReference type="InterPro" id="IPR027417">
    <property type="entry name" value="P-loop_NTPase"/>
</dbReference>